<dbReference type="Pfam" id="PF21711">
    <property type="entry name" value="DCTN5"/>
    <property type="match status" value="1"/>
</dbReference>
<dbReference type="Gene3D" id="2.160.10.10">
    <property type="entry name" value="Hexapeptide repeat proteins"/>
    <property type="match status" value="1"/>
</dbReference>
<evidence type="ECO:0000313" key="6">
    <source>
        <dbReference type="EMBL" id="CAH2351974.1"/>
    </source>
</evidence>
<comment type="similarity">
    <text evidence="4">Belongs to the dynactin subunits 5/6 family. Dynactin subunit 5 subfamily.</text>
</comment>
<evidence type="ECO:0000256" key="5">
    <source>
        <dbReference type="ARBA" id="ARBA00034865"/>
    </source>
</evidence>
<dbReference type="PANTHER" id="PTHR46126">
    <property type="entry name" value="DYNACTIN SUBUNIT 5"/>
    <property type="match status" value="1"/>
</dbReference>
<dbReference type="Proteomes" id="UP000837801">
    <property type="component" value="Unassembled WGS sequence"/>
</dbReference>
<evidence type="ECO:0000256" key="3">
    <source>
        <dbReference type="ARBA" id="ARBA00023212"/>
    </source>
</evidence>
<reference evidence="6" key="1">
    <citation type="submission" date="2022-03" db="EMBL/GenBank/DDBJ databases">
        <authorList>
            <person name="Legras J.-L."/>
            <person name="Devillers H."/>
            <person name="Grondin C."/>
        </authorList>
    </citation>
    <scope>NUCLEOTIDE SEQUENCE</scope>
    <source>
        <strain evidence="6">CLIB 1423</strain>
    </source>
</reference>
<gene>
    <name evidence="6" type="ORF">CLIB1423_05S02630</name>
</gene>
<keyword evidence="2" id="KW-0963">Cytoplasm</keyword>
<dbReference type="AlphaFoldDB" id="A0A9P0QNF8"/>
<dbReference type="EMBL" id="CAKXYY010000005">
    <property type="protein sequence ID" value="CAH2351974.1"/>
    <property type="molecule type" value="Genomic_DNA"/>
</dbReference>
<dbReference type="SUPFAM" id="SSF51161">
    <property type="entry name" value="Trimeric LpxA-like enzymes"/>
    <property type="match status" value="1"/>
</dbReference>
<evidence type="ECO:0000313" key="7">
    <source>
        <dbReference type="Proteomes" id="UP000837801"/>
    </source>
</evidence>
<name>A0A9P0QNF8_9ASCO</name>
<dbReference type="OrthoDB" id="417208at2759"/>
<accession>A0A9P0QNF8</accession>
<dbReference type="GO" id="GO:0005869">
    <property type="term" value="C:dynactin complex"/>
    <property type="evidence" value="ECO:0007669"/>
    <property type="project" value="TreeGrafter"/>
</dbReference>
<evidence type="ECO:0000256" key="1">
    <source>
        <dbReference type="ARBA" id="ARBA00004245"/>
    </source>
</evidence>
<organism evidence="6 7">
    <name type="scientific">[Candida] railenensis</name>
    <dbReference type="NCBI Taxonomy" id="45579"/>
    <lineage>
        <taxon>Eukaryota</taxon>
        <taxon>Fungi</taxon>
        <taxon>Dikarya</taxon>
        <taxon>Ascomycota</taxon>
        <taxon>Saccharomycotina</taxon>
        <taxon>Pichiomycetes</taxon>
        <taxon>Debaryomycetaceae</taxon>
        <taxon>Kurtzmaniella</taxon>
    </lineage>
</organism>
<protein>
    <recommendedName>
        <fullName evidence="5">Dynactin subunit 5</fullName>
    </recommendedName>
</protein>
<keyword evidence="3" id="KW-0206">Cytoskeleton</keyword>
<sequence>MSWVETSNGNRISRDAHITGSHKILLNGNVTVNASVTLNADVEIGKSTSGGTDSHIITIGKYSYLGKGCKIMPPILSIEQREDVAFEIHSPIRIGSYSIVGENCEISSVSIGNRVLIEKGCKIGNSSIIYDCCFIREGCIIPPKAVIPPFSEVSGVPGVDFVCTELSNSYRKLIEGEARERYLLG</sequence>
<comment type="subcellular location">
    <subcellularLocation>
        <location evidence="1">Cytoplasm</location>
        <location evidence="1">Cytoskeleton</location>
    </subcellularLocation>
</comment>
<dbReference type="InterPro" id="IPR047125">
    <property type="entry name" value="DCTN5"/>
</dbReference>
<proteinExistence type="inferred from homology"/>
<evidence type="ECO:0000256" key="4">
    <source>
        <dbReference type="ARBA" id="ARBA00034706"/>
    </source>
</evidence>
<keyword evidence="7" id="KW-1185">Reference proteome</keyword>
<evidence type="ECO:0000256" key="2">
    <source>
        <dbReference type="ARBA" id="ARBA00022490"/>
    </source>
</evidence>
<dbReference type="InterPro" id="IPR011004">
    <property type="entry name" value="Trimer_LpxA-like_sf"/>
</dbReference>
<comment type="caution">
    <text evidence="6">The sequence shown here is derived from an EMBL/GenBank/DDBJ whole genome shotgun (WGS) entry which is preliminary data.</text>
</comment>
<dbReference type="PANTHER" id="PTHR46126:SF1">
    <property type="entry name" value="DYNACTIN SUBUNIT 5"/>
    <property type="match status" value="1"/>
</dbReference>